<dbReference type="InterPro" id="IPR012337">
    <property type="entry name" value="RNaseH-like_sf"/>
</dbReference>
<evidence type="ECO:0000259" key="2">
    <source>
        <dbReference type="PROSITE" id="PS50994"/>
    </source>
</evidence>
<dbReference type="PANTHER" id="PTHR37984">
    <property type="entry name" value="PROTEIN CBG26694"/>
    <property type="match status" value="1"/>
</dbReference>
<dbReference type="EMBL" id="QJKJ01002156">
    <property type="protein sequence ID" value="RDY04074.1"/>
    <property type="molecule type" value="Genomic_DNA"/>
</dbReference>
<proteinExistence type="predicted"/>
<feature type="region of interest" description="Disordered" evidence="1">
    <location>
        <begin position="1"/>
        <end position="43"/>
    </location>
</feature>
<evidence type="ECO:0000256" key="1">
    <source>
        <dbReference type="SAM" id="MobiDB-lite"/>
    </source>
</evidence>
<dbReference type="InterPro" id="IPR001584">
    <property type="entry name" value="Integrase_cat-core"/>
</dbReference>
<dbReference type="SUPFAM" id="SSF53098">
    <property type="entry name" value="Ribonuclease H-like"/>
    <property type="match status" value="1"/>
</dbReference>
<evidence type="ECO:0000313" key="3">
    <source>
        <dbReference type="EMBL" id="RDY04074.1"/>
    </source>
</evidence>
<keyword evidence="4" id="KW-1185">Reference proteome</keyword>
<protein>
    <recommendedName>
        <fullName evidence="2">Integrase catalytic domain-containing protein</fullName>
    </recommendedName>
</protein>
<dbReference type="GO" id="GO:0003676">
    <property type="term" value="F:nucleic acid binding"/>
    <property type="evidence" value="ECO:0007669"/>
    <property type="project" value="InterPro"/>
</dbReference>
<dbReference type="PROSITE" id="PS50994">
    <property type="entry name" value="INTEGRASE"/>
    <property type="match status" value="1"/>
</dbReference>
<reference evidence="3" key="1">
    <citation type="submission" date="2018-05" db="EMBL/GenBank/DDBJ databases">
        <title>Draft genome of Mucuna pruriens seed.</title>
        <authorList>
            <person name="Nnadi N.E."/>
            <person name="Vos R."/>
            <person name="Hasami M.H."/>
            <person name="Devisetty U.K."/>
            <person name="Aguiy J.C."/>
        </authorList>
    </citation>
    <scope>NUCLEOTIDE SEQUENCE [LARGE SCALE GENOMIC DNA]</scope>
    <source>
        <strain evidence="3">JCA_2017</strain>
    </source>
</reference>
<feature type="compositionally biased region" description="Polar residues" evidence="1">
    <location>
        <begin position="1"/>
        <end position="14"/>
    </location>
</feature>
<dbReference type="InterPro" id="IPR036397">
    <property type="entry name" value="RNaseH_sf"/>
</dbReference>
<accession>A0A371HN21</accession>
<gene>
    <name evidence="3" type="ORF">CR513_12256</name>
</gene>
<sequence length="240" mass="27847">MPVTRNQAGSNSGNEDGDLQERSEEHARLTEETRKRQEEAEKLHEEEIRTPILAQIKELVVDYSTAHKIHVFTCRLSRRRCISMTGMIFSVTSYFRARSKWIEVKLVATILVERVRRFYWRRIIYCFGLPAVIISDNGTQFALWAVAKFCAQYGIKQSFTSMEHPRATDKRKPTIELSLKDYVLWSYHTTTHSTTQETPFCLTFGTNPMIPVEVEESSPCIVFTQCDGNEEELRENLDLL</sequence>
<dbReference type="PANTHER" id="PTHR37984:SF5">
    <property type="entry name" value="PROTEIN NYNRIN-LIKE"/>
    <property type="match status" value="1"/>
</dbReference>
<dbReference type="GO" id="GO:0015074">
    <property type="term" value="P:DNA integration"/>
    <property type="evidence" value="ECO:0007669"/>
    <property type="project" value="InterPro"/>
</dbReference>
<dbReference type="Gene3D" id="3.30.420.10">
    <property type="entry name" value="Ribonuclease H-like superfamily/Ribonuclease H"/>
    <property type="match status" value="1"/>
</dbReference>
<dbReference type="AlphaFoldDB" id="A0A371HN21"/>
<evidence type="ECO:0000313" key="4">
    <source>
        <dbReference type="Proteomes" id="UP000257109"/>
    </source>
</evidence>
<organism evidence="3 4">
    <name type="scientific">Mucuna pruriens</name>
    <name type="common">Velvet bean</name>
    <name type="synonym">Dolichos pruriens</name>
    <dbReference type="NCBI Taxonomy" id="157652"/>
    <lineage>
        <taxon>Eukaryota</taxon>
        <taxon>Viridiplantae</taxon>
        <taxon>Streptophyta</taxon>
        <taxon>Embryophyta</taxon>
        <taxon>Tracheophyta</taxon>
        <taxon>Spermatophyta</taxon>
        <taxon>Magnoliopsida</taxon>
        <taxon>eudicotyledons</taxon>
        <taxon>Gunneridae</taxon>
        <taxon>Pentapetalae</taxon>
        <taxon>rosids</taxon>
        <taxon>fabids</taxon>
        <taxon>Fabales</taxon>
        <taxon>Fabaceae</taxon>
        <taxon>Papilionoideae</taxon>
        <taxon>50 kb inversion clade</taxon>
        <taxon>NPAAA clade</taxon>
        <taxon>indigoferoid/millettioid clade</taxon>
        <taxon>Phaseoleae</taxon>
        <taxon>Mucuna</taxon>
    </lineage>
</organism>
<name>A0A371HN21_MUCPR</name>
<comment type="caution">
    <text evidence="3">The sequence shown here is derived from an EMBL/GenBank/DDBJ whole genome shotgun (WGS) entry which is preliminary data.</text>
</comment>
<feature type="compositionally biased region" description="Basic and acidic residues" evidence="1">
    <location>
        <begin position="19"/>
        <end position="43"/>
    </location>
</feature>
<dbReference type="InterPro" id="IPR050951">
    <property type="entry name" value="Retrovirus_Pol_polyprotein"/>
</dbReference>
<dbReference type="Proteomes" id="UP000257109">
    <property type="component" value="Unassembled WGS sequence"/>
</dbReference>
<feature type="non-terminal residue" evidence="3">
    <location>
        <position position="1"/>
    </location>
</feature>
<feature type="domain" description="Integrase catalytic" evidence="2">
    <location>
        <begin position="47"/>
        <end position="227"/>
    </location>
</feature>